<protein>
    <recommendedName>
        <fullName evidence="4">DUF4408 domain-containing protein</fullName>
    </recommendedName>
</protein>
<feature type="transmembrane region" description="Helical" evidence="1">
    <location>
        <begin position="64"/>
        <end position="87"/>
    </location>
</feature>
<dbReference type="PANTHER" id="PTHR33640">
    <property type="entry name" value="TRANSMEMBRANE PROTEIN"/>
    <property type="match status" value="1"/>
</dbReference>
<sequence>MDSFQNFQNIKAEKAKAMGRFHKMQKVSAFFKLIEVFIFLIVLSRFTTLFPISFKLSGQYVKEFFLSLVSPRFVFIIGNLIVFTLFWKSGQLSNPDCSNNNNEKLDFYDEYVKSCQRNPKHEIFTEKQSIKKQRKEKIAPDVVVCRDVVITDNYCMNEKKMHSSQSDRLANTHEFKMKEEKICDGLRRSKTEKCLKMRNNELVDVEEMSTEDFRLRVEAFIARQQRFLRGEDEED</sequence>
<gene>
    <name evidence="2" type="ORF">LIER_29801</name>
</gene>
<dbReference type="AlphaFoldDB" id="A0AAV3RLJ8"/>
<comment type="caution">
    <text evidence="2">The sequence shown here is derived from an EMBL/GenBank/DDBJ whole genome shotgun (WGS) entry which is preliminary data.</text>
</comment>
<dbReference type="Proteomes" id="UP001454036">
    <property type="component" value="Unassembled WGS sequence"/>
</dbReference>
<proteinExistence type="predicted"/>
<accession>A0AAV3RLJ8</accession>
<name>A0AAV3RLJ8_LITER</name>
<evidence type="ECO:0008006" key="4">
    <source>
        <dbReference type="Google" id="ProtNLM"/>
    </source>
</evidence>
<feature type="transmembrane region" description="Helical" evidence="1">
    <location>
        <begin position="30"/>
        <end position="52"/>
    </location>
</feature>
<keyword evidence="1" id="KW-0472">Membrane</keyword>
<keyword evidence="1" id="KW-1133">Transmembrane helix</keyword>
<dbReference type="EMBL" id="BAABME010010387">
    <property type="protein sequence ID" value="GAA0178163.1"/>
    <property type="molecule type" value="Genomic_DNA"/>
</dbReference>
<evidence type="ECO:0000256" key="1">
    <source>
        <dbReference type="SAM" id="Phobius"/>
    </source>
</evidence>
<evidence type="ECO:0000313" key="2">
    <source>
        <dbReference type="EMBL" id="GAA0178163.1"/>
    </source>
</evidence>
<reference evidence="2 3" key="1">
    <citation type="submission" date="2024-01" db="EMBL/GenBank/DDBJ databases">
        <title>The complete chloroplast genome sequence of Lithospermum erythrorhizon: insights into the phylogenetic relationship among Boraginaceae species and the maternal lineages of purple gromwells.</title>
        <authorList>
            <person name="Okada T."/>
            <person name="Watanabe K."/>
        </authorList>
    </citation>
    <scope>NUCLEOTIDE SEQUENCE [LARGE SCALE GENOMIC DNA]</scope>
</reference>
<keyword evidence="3" id="KW-1185">Reference proteome</keyword>
<organism evidence="2 3">
    <name type="scientific">Lithospermum erythrorhizon</name>
    <name type="common">Purple gromwell</name>
    <name type="synonym">Lithospermum officinale var. erythrorhizon</name>
    <dbReference type="NCBI Taxonomy" id="34254"/>
    <lineage>
        <taxon>Eukaryota</taxon>
        <taxon>Viridiplantae</taxon>
        <taxon>Streptophyta</taxon>
        <taxon>Embryophyta</taxon>
        <taxon>Tracheophyta</taxon>
        <taxon>Spermatophyta</taxon>
        <taxon>Magnoliopsida</taxon>
        <taxon>eudicotyledons</taxon>
        <taxon>Gunneridae</taxon>
        <taxon>Pentapetalae</taxon>
        <taxon>asterids</taxon>
        <taxon>lamiids</taxon>
        <taxon>Boraginales</taxon>
        <taxon>Boraginaceae</taxon>
        <taxon>Boraginoideae</taxon>
        <taxon>Lithospermeae</taxon>
        <taxon>Lithospermum</taxon>
    </lineage>
</organism>
<keyword evidence="1" id="KW-0812">Transmembrane</keyword>
<evidence type="ECO:0000313" key="3">
    <source>
        <dbReference type="Proteomes" id="UP001454036"/>
    </source>
</evidence>
<dbReference type="PANTHER" id="PTHR33640:SF8">
    <property type="entry name" value="TRANSMEMBRANE PROTEIN"/>
    <property type="match status" value="1"/>
</dbReference>